<proteinExistence type="predicted"/>
<dbReference type="Proteomes" id="UP000034051">
    <property type="component" value="Unassembled WGS sequence"/>
</dbReference>
<organism evidence="1 2">
    <name type="scientific">Candidatus Wolfebacteria bacterium GW2011_GWE2_44_13</name>
    <dbReference type="NCBI Taxonomy" id="1619017"/>
    <lineage>
        <taxon>Bacteria</taxon>
        <taxon>Candidatus Wolfeibacteriota</taxon>
    </lineage>
</organism>
<evidence type="ECO:0000313" key="1">
    <source>
        <dbReference type="EMBL" id="KKT43790.1"/>
    </source>
</evidence>
<protein>
    <submittedName>
        <fullName evidence="1">Uncharacterized protein</fullName>
    </submittedName>
</protein>
<evidence type="ECO:0000313" key="2">
    <source>
        <dbReference type="Proteomes" id="UP000034051"/>
    </source>
</evidence>
<name>A0A0G1HAJ0_9BACT</name>
<comment type="caution">
    <text evidence="1">The sequence shown here is derived from an EMBL/GenBank/DDBJ whole genome shotgun (WGS) entry which is preliminary data.</text>
</comment>
<dbReference type="EMBL" id="LCHW01000001">
    <property type="protein sequence ID" value="KKT43790.1"/>
    <property type="molecule type" value="Genomic_DNA"/>
</dbReference>
<accession>A0A0G1HAJ0</accession>
<reference evidence="1 2" key="1">
    <citation type="journal article" date="2015" name="Nature">
        <title>rRNA introns, odd ribosomes, and small enigmatic genomes across a large radiation of phyla.</title>
        <authorList>
            <person name="Brown C.T."/>
            <person name="Hug L.A."/>
            <person name="Thomas B.C."/>
            <person name="Sharon I."/>
            <person name="Castelle C.J."/>
            <person name="Singh A."/>
            <person name="Wilkins M.J."/>
            <person name="Williams K.H."/>
            <person name="Banfield J.F."/>
        </authorList>
    </citation>
    <scope>NUCLEOTIDE SEQUENCE [LARGE SCALE GENOMIC DNA]</scope>
</reference>
<dbReference type="AlphaFoldDB" id="A0A0G1HAJ0"/>
<sequence>MSSLSKEKKVFGMAVLPTLFRELRDVSHQEAILASIFDALFWQIRLTLLDPHSIRRIGITRFHSDEAQYRVMERPNSENTSSLRFATISIQWTNVNKNSYEGVDPLICDRLPDRGMMPPGPMFMAKGLVIEGDADFVNFLYTSFLTFPSEEYGGLDLLALLKQLARERLVDQPHAGISLQIPVARFYDITP</sequence>
<gene>
    <name evidence="1" type="ORF">UW32_C0001G0382</name>
</gene>